<dbReference type="SUPFAM" id="SSF54236">
    <property type="entry name" value="Ubiquitin-like"/>
    <property type="match status" value="1"/>
</dbReference>
<dbReference type="InterPro" id="IPR029071">
    <property type="entry name" value="Ubiquitin-like_domsf"/>
</dbReference>
<evidence type="ECO:0008006" key="3">
    <source>
        <dbReference type="Google" id="ProtNLM"/>
    </source>
</evidence>
<comment type="caution">
    <text evidence="1">The sequence shown here is derived from an EMBL/GenBank/DDBJ whole genome shotgun (WGS) entry which is preliminary data.</text>
</comment>
<sequence>MEDHQTIIKIVLCAPYARTFYATVRIGQKVSVISKAYPNIKKKDDLVFWYKGAQLFPNSTFKEVGLCNNSVIVVGIKTDDLSLNYYWIKLSNYPNMIKYLNKTKAYKNSLKDQFSNKYAEKKFLFIQRIKSVINEFDFSSSTLESTSSKNDAPLTKPLPILWD</sequence>
<name>A0ABR2KFM3_9EUKA</name>
<proteinExistence type="predicted"/>
<protein>
    <recommendedName>
        <fullName evidence="3">Ubiquitin-like domain-containing protein</fullName>
    </recommendedName>
</protein>
<reference evidence="1 2" key="1">
    <citation type="submission" date="2024-04" db="EMBL/GenBank/DDBJ databases">
        <title>Tritrichomonas musculus Genome.</title>
        <authorList>
            <person name="Alves-Ferreira E."/>
            <person name="Grigg M."/>
            <person name="Lorenzi H."/>
            <person name="Galac M."/>
        </authorList>
    </citation>
    <scope>NUCLEOTIDE SEQUENCE [LARGE SCALE GENOMIC DNA]</scope>
    <source>
        <strain evidence="1 2">EAF2021</strain>
    </source>
</reference>
<gene>
    <name evidence="1" type="ORF">M9Y10_034430</name>
</gene>
<evidence type="ECO:0000313" key="1">
    <source>
        <dbReference type="EMBL" id="KAK8889677.1"/>
    </source>
</evidence>
<accession>A0ABR2KFM3</accession>
<keyword evidence="2" id="KW-1185">Reference proteome</keyword>
<evidence type="ECO:0000313" key="2">
    <source>
        <dbReference type="Proteomes" id="UP001470230"/>
    </source>
</evidence>
<dbReference type="EMBL" id="JAPFFF010000005">
    <property type="protein sequence ID" value="KAK8889677.1"/>
    <property type="molecule type" value="Genomic_DNA"/>
</dbReference>
<organism evidence="1 2">
    <name type="scientific">Tritrichomonas musculus</name>
    <dbReference type="NCBI Taxonomy" id="1915356"/>
    <lineage>
        <taxon>Eukaryota</taxon>
        <taxon>Metamonada</taxon>
        <taxon>Parabasalia</taxon>
        <taxon>Tritrichomonadida</taxon>
        <taxon>Tritrichomonadidae</taxon>
        <taxon>Tritrichomonas</taxon>
    </lineage>
</organism>
<dbReference type="Proteomes" id="UP001470230">
    <property type="component" value="Unassembled WGS sequence"/>
</dbReference>